<sequence>TALLSPSFLSVMSKMESEFNKSSSSSDSKEDSFEMMEALPAFQHDMMLTDINDACLKHLGDYTGIENLSAGSFTSPAFPVEGVIYGPNNRLMVCLNCRRAKKPSAPIVKVWYLVDTGSNCTFLDEKTISKLTGSDAIPSALPVSIQEENSVIECDLSHSHFKGANVLGMKAMLQLKISIQDMNSEQLSFRFVKQ</sequence>
<evidence type="ECO:0000313" key="1">
    <source>
        <dbReference type="EMBL" id="CAD6199371.1"/>
    </source>
</evidence>
<gene>
    <name evidence="1" type="ORF">CAUJ_LOCUS15274</name>
</gene>
<dbReference type="EMBL" id="CAJGYM010000171">
    <property type="protein sequence ID" value="CAD6199371.1"/>
    <property type="molecule type" value="Genomic_DNA"/>
</dbReference>
<dbReference type="AlphaFoldDB" id="A0A8S1HVK0"/>
<feature type="non-terminal residue" evidence="1">
    <location>
        <position position="1"/>
    </location>
</feature>
<keyword evidence="2" id="KW-1185">Reference proteome</keyword>
<accession>A0A8S1HVK0</accession>
<proteinExistence type="predicted"/>
<comment type="caution">
    <text evidence="1">The sequence shown here is derived from an EMBL/GenBank/DDBJ whole genome shotgun (WGS) entry which is preliminary data.</text>
</comment>
<reference evidence="1" key="1">
    <citation type="submission" date="2020-10" db="EMBL/GenBank/DDBJ databases">
        <authorList>
            <person name="Kikuchi T."/>
        </authorList>
    </citation>
    <scope>NUCLEOTIDE SEQUENCE</scope>
    <source>
        <strain evidence="1">NKZ352</strain>
    </source>
</reference>
<organism evidence="1 2">
    <name type="scientific">Caenorhabditis auriculariae</name>
    <dbReference type="NCBI Taxonomy" id="2777116"/>
    <lineage>
        <taxon>Eukaryota</taxon>
        <taxon>Metazoa</taxon>
        <taxon>Ecdysozoa</taxon>
        <taxon>Nematoda</taxon>
        <taxon>Chromadorea</taxon>
        <taxon>Rhabditida</taxon>
        <taxon>Rhabditina</taxon>
        <taxon>Rhabditomorpha</taxon>
        <taxon>Rhabditoidea</taxon>
        <taxon>Rhabditidae</taxon>
        <taxon>Peloderinae</taxon>
        <taxon>Caenorhabditis</taxon>
    </lineage>
</organism>
<name>A0A8S1HVK0_9PELO</name>
<dbReference type="OrthoDB" id="5857882at2759"/>
<evidence type="ECO:0000313" key="2">
    <source>
        <dbReference type="Proteomes" id="UP000835052"/>
    </source>
</evidence>
<dbReference type="Proteomes" id="UP000835052">
    <property type="component" value="Unassembled WGS sequence"/>
</dbReference>
<protein>
    <submittedName>
        <fullName evidence="1">Uncharacterized protein</fullName>
    </submittedName>
</protein>